<evidence type="ECO:0000313" key="2">
    <source>
        <dbReference type="Proteomes" id="UP001243375"/>
    </source>
</evidence>
<protein>
    <submittedName>
        <fullName evidence="1">Uncharacterized protein</fullName>
    </submittedName>
</protein>
<gene>
    <name evidence="1" type="ORF">QFC22_000968</name>
</gene>
<evidence type="ECO:0000313" key="1">
    <source>
        <dbReference type="EMBL" id="KAJ9124171.1"/>
    </source>
</evidence>
<comment type="caution">
    <text evidence="1">The sequence shown here is derived from an EMBL/GenBank/DDBJ whole genome shotgun (WGS) entry which is preliminary data.</text>
</comment>
<accession>A0ACC2XLC2</accession>
<keyword evidence="2" id="KW-1185">Reference proteome</keyword>
<proteinExistence type="predicted"/>
<dbReference type="Proteomes" id="UP001243375">
    <property type="component" value="Unassembled WGS sequence"/>
</dbReference>
<dbReference type="EMBL" id="JASBWU010000002">
    <property type="protein sequence ID" value="KAJ9124171.1"/>
    <property type="molecule type" value="Genomic_DNA"/>
</dbReference>
<organism evidence="1 2">
    <name type="scientific">Naganishia vaughanmartiniae</name>
    <dbReference type="NCBI Taxonomy" id="1424756"/>
    <lineage>
        <taxon>Eukaryota</taxon>
        <taxon>Fungi</taxon>
        <taxon>Dikarya</taxon>
        <taxon>Basidiomycota</taxon>
        <taxon>Agaricomycotina</taxon>
        <taxon>Tremellomycetes</taxon>
        <taxon>Filobasidiales</taxon>
        <taxon>Filobasidiaceae</taxon>
        <taxon>Naganishia</taxon>
    </lineage>
</organism>
<name>A0ACC2XLC2_9TREE</name>
<reference evidence="1" key="1">
    <citation type="submission" date="2023-04" db="EMBL/GenBank/DDBJ databases">
        <title>Draft Genome sequencing of Naganishia species isolated from polar environments using Oxford Nanopore Technology.</title>
        <authorList>
            <person name="Leo P."/>
            <person name="Venkateswaran K."/>
        </authorList>
    </citation>
    <scope>NUCLEOTIDE SEQUENCE</scope>
    <source>
        <strain evidence="1">MNA-CCFEE 5425</strain>
    </source>
</reference>
<sequence length="1049" mass="115658">MPSHRLSDILPDLPDHQSSNRRRPRNPDEYDPQTASTSHGSPQPPKASSIANADAHDARPSWHHDGDTPASPAPKTGTKGGGDRSDVPDVIMAAASPSPPRRSSFLPPPSTLPQGNSSATTSKSSTSTGIRSPLSGGSPLSVGLIATGAVTAAVVTPSMSSASPQHSPATTSRSTVVTPQKGTPVDSRVAALSKSAGFKPSKTGKSPKKSSLAISTVPTDLQTLSGVESRPKQLISNNVDSPNSSERNASSTSEQTLTSAVRATREPFSMNWPRTMQTARKPPVFATKPPVMIPNMVHAKDFGIANPSVNGKGKTRRSPNASYMSMSTTPSVKRKSTADFVAKIDVPPASPAAVGVSPAANGQSPTARIPTVLPKCLSDLRTDLEALWLTNQPRIINEFGTLQRTALAVQNERDTFQQQLTVAEENAGATKAELDTAKKTIAGLEKTLQAELVNSKRVDAAVDVQKSELTANKAELISNKAEFERIQKELKTVQTQLDQSTSEMQSTKKQVQTAEKEKDALRVQLLQTTSEAQATRTKVGTLETEKRQLQAVFAEAQRRNEALEQANQQFVRERIQNRNEGEKRAENDKARHEADIKTFQSINDDLYKEIEDNQKRAEREVKVEKERIATLSTENDRLREEVARANNAIGNKTEAISQLKADHTKALQEAEAKLQFMQGELGKARSTDSQELREWKEKANKAMQATHERMLEYDKLQDEHVRLVETAKTRLDEIEKLRGACSQQEEQTRAKVADYDQLAKQHRALLTQCEALRKEIKARNKAREALDREVEARKKADEIHKAELESRNKICEVLRRDVDDRNKQIQSRNKAHEAAQKQVESLQEKVEALQKDAQAHASEYQELEGENENLQVEMSLRGKVAAPEADMAALEQRIRDEAAQKLAAEVNKLTAAKDAELTKLRAEKDAESRRLANEISKLEVQNAQLVSGSKVLGKRSRQEPQTEVDWRKYAEEVGSTFFDPEGVCIACRRRHKSSDSPVVPLYGNPSSQIEHVWTVHRSVLEKHREESKKVSKRLKRESVRAGSSTTSVL</sequence>